<organism evidence="1 2">
    <name type="scientific">Enterobacter cloacae</name>
    <dbReference type="NCBI Taxonomy" id="550"/>
    <lineage>
        <taxon>Bacteria</taxon>
        <taxon>Pseudomonadati</taxon>
        <taxon>Pseudomonadota</taxon>
        <taxon>Gammaproteobacteria</taxon>
        <taxon>Enterobacterales</taxon>
        <taxon>Enterobacteriaceae</taxon>
        <taxon>Enterobacter</taxon>
        <taxon>Enterobacter cloacae complex</taxon>
    </lineage>
</organism>
<reference evidence="1 2" key="1">
    <citation type="submission" date="2018-06" db="EMBL/GenBank/DDBJ databases">
        <title>Carbapenemase-producing Enterobacteriaceae present in wastewater treatment plant effluent and nearby surface waters in the US.</title>
        <authorList>
            <person name="Mathys D.A."/>
            <person name="Mollenkopf D.F."/>
            <person name="Feicht S.M."/>
            <person name="Adams R.J."/>
            <person name="Albers A.L."/>
            <person name="Grooters S.V."/>
            <person name="Stuever D.M."/>
            <person name="Daniels J.B."/>
            <person name="Wittum T.E."/>
        </authorList>
    </citation>
    <scope>NUCLEOTIDE SEQUENCE [LARGE SCALE GENOMIC DNA]</scope>
    <source>
        <strain evidence="1 2">GEO_4_Eff_A</strain>
    </source>
</reference>
<protein>
    <submittedName>
        <fullName evidence="1">Uncharacterized protein</fullName>
    </submittedName>
</protein>
<evidence type="ECO:0000313" key="2">
    <source>
        <dbReference type="Proteomes" id="UP000290875"/>
    </source>
</evidence>
<sequence>MLTQKTINAQVISANRQKWINDFRDNIAEFCLLMFNHYDARSGYLITERKLRVITDIYKGTNYSEDFRARYQDASDEFASCLERSQLTHNGMDKMKFLILLSLNPKEKETHEIKRLMIFLKTSINRLVIDEASGGLANVTEVYTDLLNGSEELMEVVGGILKREWERVKLCE</sequence>
<dbReference type="RefSeq" id="WP_129324988.1">
    <property type="nucleotide sequence ID" value="NZ_QJSL01000022.1"/>
</dbReference>
<dbReference type="AlphaFoldDB" id="A0A4Q2E5J2"/>
<proteinExistence type="predicted"/>
<name>A0A4Q2E5J2_ENTCL</name>
<evidence type="ECO:0000313" key="1">
    <source>
        <dbReference type="EMBL" id="RXW27154.1"/>
    </source>
</evidence>
<gene>
    <name evidence="1" type="ORF">DM877_20330</name>
</gene>
<dbReference type="EMBL" id="QJSL01000022">
    <property type="protein sequence ID" value="RXW27154.1"/>
    <property type="molecule type" value="Genomic_DNA"/>
</dbReference>
<comment type="caution">
    <text evidence="1">The sequence shown here is derived from an EMBL/GenBank/DDBJ whole genome shotgun (WGS) entry which is preliminary data.</text>
</comment>
<dbReference type="Proteomes" id="UP000290875">
    <property type="component" value="Unassembled WGS sequence"/>
</dbReference>
<accession>A0A4Q2E5J2</accession>